<keyword evidence="1 2" id="KW-0597">Phosphoprotein</keyword>
<dbReference type="InterPro" id="IPR050595">
    <property type="entry name" value="Bact_response_regulator"/>
</dbReference>
<dbReference type="InterPro" id="IPR001789">
    <property type="entry name" value="Sig_transdc_resp-reg_receiver"/>
</dbReference>
<sequence length="120" mass="13176">MDHMRGRVLVVEDEPDIRESEAEVLESEGYEVSTAGDGVEALRRAHEAIPKVILLDLMMPTMDGWQFREAQLRDPDLAPIPVIVVSAIPPPTGVNPAAHITKPFDLTQLLDTVERVAATP</sequence>
<feature type="modified residue" description="4-aspartylphosphate" evidence="2">
    <location>
        <position position="56"/>
    </location>
</feature>
<keyword evidence="5" id="KW-1185">Reference proteome</keyword>
<evidence type="ECO:0000313" key="5">
    <source>
        <dbReference type="Proteomes" id="UP001162891"/>
    </source>
</evidence>
<dbReference type="Proteomes" id="UP001162891">
    <property type="component" value="Chromosome"/>
</dbReference>
<evidence type="ECO:0000313" key="4">
    <source>
        <dbReference type="EMBL" id="BDG01924.1"/>
    </source>
</evidence>
<gene>
    <name evidence="4" type="ORF">AMOR_09200</name>
</gene>
<dbReference type="PROSITE" id="PS50110">
    <property type="entry name" value="RESPONSE_REGULATORY"/>
    <property type="match status" value="1"/>
</dbReference>
<accession>A0ABN6MLL5</accession>
<name>A0ABN6MLL5_9BACT</name>
<proteinExistence type="predicted"/>
<dbReference type="InterPro" id="IPR011006">
    <property type="entry name" value="CheY-like_superfamily"/>
</dbReference>
<feature type="domain" description="Response regulatory" evidence="3">
    <location>
        <begin position="7"/>
        <end position="117"/>
    </location>
</feature>
<dbReference type="PANTHER" id="PTHR44591:SF3">
    <property type="entry name" value="RESPONSE REGULATORY DOMAIN-CONTAINING PROTEIN"/>
    <property type="match status" value="1"/>
</dbReference>
<dbReference type="Gene3D" id="3.40.50.2300">
    <property type="match status" value="1"/>
</dbReference>
<dbReference type="PANTHER" id="PTHR44591">
    <property type="entry name" value="STRESS RESPONSE REGULATOR PROTEIN 1"/>
    <property type="match status" value="1"/>
</dbReference>
<organism evidence="4 5">
    <name type="scientific">Anaeromyxobacter oryzae</name>
    <dbReference type="NCBI Taxonomy" id="2918170"/>
    <lineage>
        <taxon>Bacteria</taxon>
        <taxon>Pseudomonadati</taxon>
        <taxon>Myxococcota</taxon>
        <taxon>Myxococcia</taxon>
        <taxon>Myxococcales</taxon>
        <taxon>Cystobacterineae</taxon>
        <taxon>Anaeromyxobacteraceae</taxon>
        <taxon>Anaeromyxobacter</taxon>
    </lineage>
</organism>
<evidence type="ECO:0000256" key="1">
    <source>
        <dbReference type="ARBA" id="ARBA00022553"/>
    </source>
</evidence>
<dbReference type="SMART" id="SM00448">
    <property type="entry name" value="REC"/>
    <property type="match status" value="1"/>
</dbReference>
<evidence type="ECO:0000259" key="3">
    <source>
        <dbReference type="PROSITE" id="PS50110"/>
    </source>
</evidence>
<reference evidence="5" key="1">
    <citation type="journal article" date="2022" name="Int. J. Syst. Evol. Microbiol.">
        <title>Anaeromyxobacter oryzae sp. nov., Anaeromyxobacter diazotrophicus sp. nov. and Anaeromyxobacter paludicola sp. nov., isolated from paddy soils.</title>
        <authorList>
            <person name="Itoh H."/>
            <person name="Xu Z."/>
            <person name="Mise K."/>
            <person name="Masuda Y."/>
            <person name="Ushijima N."/>
            <person name="Hayakawa C."/>
            <person name="Shiratori Y."/>
            <person name="Senoo K."/>
        </authorList>
    </citation>
    <scope>NUCLEOTIDE SEQUENCE [LARGE SCALE GENOMIC DNA]</scope>
    <source>
        <strain evidence="5">Red232</strain>
    </source>
</reference>
<dbReference type="EMBL" id="AP025591">
    <property type="protein sequence ID" value="BDG01924.1"/>
    <property type="molecule type" value="Genomic_DNA"/>
</dbReference>
<dbReference type="CDD" id="cd17574">
    <property type="entry name" value="REC_OmpR"/>
    <property type="match status" value="1"/>
</dbReference>
<dbReference type="SUPFAM" id="SSF52172">
    <property type="entry name" value="CheY-like"/>
    <property type="match status" value="1"/>
</dbReference>
<protein>
    <submittedName>
        <fullName evidence="4">Response regulator</fullName>
    </submittedName>
</protein>
<dbReference type="Pfam" id="PF00072">
    <property type="entry name" value="Response_reg"/>
    <property type="match status" value="1"/>
</dbReference>
<evidence type="ECO:0000256" key="2">
    <source>
        <dbReference type="PROSITE-ProRule" id="PRU00169"/>
    </source>
</evidence>